<dbReference type="GO" id="GO:0000976">
    <property type="term" value="F:transcription cis-regulatory region binding"/>
    <property type="evidence" value="ECO:0007669"/>
    <property type="project" value="TreeGrafter"/>
</dbReference>
<dbReference type="SUPFAM" id="SSF46785">
    <property type="entry name" value="Winged helix' DNA-binding domain"/>
    <property type="match status" value="1"/>
</dbReference>
<dbReference type="GO" id="GO:0005634">
    <property type="term" value="C:nucleus"/>
    <property type="evidence" value="ECO:0007669"/>
    <property type="project" value="UniProtKB-SubCell"/>
</dbReference>
<dbReference type="STRING" id="29172.A0A0D8XXJ7"/>
<feature type="domain" description="Fork-head" evidence="8">
    <location>
        <begin position="231"/>
        <end position="331"/>
    </location>
</feature>
<evidence type="ECO:0000256" key="1">
    <source>
        <dbReference type="ARBA" id="ARBA00022473"/>
    </source>
</evidence>
<dbReference type="InterPro" id="IPR001766">
    <property type="entry name" value="Fork_head_dom"/>
</dbReference>
<dbReference type="Gene3D" id="1.10.10.10">
    <property type="entry name" value="Winged helix-like DNA-binding domain superfamily/Winged helix DNA-binding domain"/>
    <property type="match status" value="1"/>
</dbReference>
<dbReference type="PROSITE" id="PS00658">
    <property type="entry name" value="FORK_HEAD_2"/>
    <property type="match status" value="1"/>
</dbReference>
<evidence type="ECO:0000313" key="9">
    <source>
        <dbReference type="EMBL" id="KJH47081.1"/>
    </source>
</evidence>
<name>A0A0D8XXJ7_DICVI</name>
<dbReference type="EMBL" id="KN716321">
    <property type="protein sequence ID" value="KJH47081.1"/>
    <property type="molecule type" value="Genomic_DNA"/>
</dbReference>
<evidence type="ECO:0000313" key="10">
    <source>
        <dbReference type="Proteomes" id="UP000053766"/>
    </source>
</evidence>
<comment type="subcellular location">
    <subcellularLocation>
        <location evidence="6">Nucleus</location>
    </subcellularLocation>
</comment>
<evidence type="ECO:0000256" key="2">
    <source>
        <dbReference type="ARBA" id="ARBA00023015"/>
    </source>
</evidence>
<gene>
    <name evidence="9" type="ORF">DICVIV_06841</name>
</gene>
<dbReference type="GO" id="GO:0000981">
    <property type="term" value="F:DNA-binding transcription factor activity, RNA polymerase II-specific"/>
    <property type="evidence" value="ECO:0007669"/>
    <property type="project" value="TreeGrafter"/>
</dbReference>
<feature type="compositionally biased region" description="Low complexity" evidence="7">
    <location>
        <begin position="38"/>
        <end position="49"/>
    </location>
</feature>
<dbReference type="Pfam" id="PF00250">
    <property type="entry name" value="Forkhead"/>
    <property type="match status" value="1"/>
</dbReference>
<feature type="region of interest" description="Disordered" evidence="7">
    <location>
        <begin position="38"/>
        <end position="64"/>
    </location>
</feature>
<sequence length="521" mass="58637">MHRSPPTEDVVHPGIVTDEHINATSTGFIGNEDIDMQHYSGRSRSSHSYPELTSSRIARKSETVHESTASLSSVGAQIRAEYPVKVCATSFASSILRGNSWTVQANSSLQNQLRHSQSSYNTRVKPSVSYNLKHTDVPHPVKTGTQYGITASISRPKQVLGLTGKSNIEKRWIDEDITRYGSIEENCDDFDEWVERVDVSKFAQDISVDLMSRPKTVKKEKNQPVASPYPKPGWSYSNLIALALKNSETGQLTVSEIYAFMLEHFPYFRTAPSGWKNSVRHNLSLNKCFCKVELDEELSVVQQARKSCLWMINPERVEKVEHDIRKWRERNPDAATEGMARPVYIQVPYTNQINDSLTNEDATAAEDLRHIIENECKSESDDIAVNHNILISTIKPEHGDDYLSDYLKPTVSEETMETTFPPTDILAGPSTTGSNKRQRTDSFYNSYNELPVMDLLPSVFVDAFLNLTPPKAKRLDREESVSPIEIESGFRHAHDALNDNSLLAAALEQSPYKMPVTFPVL</sequence>
<reference evidence="9 10" key="1">
    <citation type="submission" date="2013-11" db="EMBL/GenBank/DDBJ databases">
        <title>Draft genome of the bovine lungworm Dictyocaulus viviparus.</title>
        <authorList>
            <person name="Mitreva M."/>
        </authorList>
    </citation>
    <scope>NUCLEOTIDE SEQUENCE [LARGE SCALE GENOMIC DNA]</scope>
    <source>
        <strain evidence="9 10">HannoverDv2000</strain>
    </source>
</reference>
<dbReference type="PANTHER" id="PTHR46721">
    <property type="entry name" value="FORKHEAD BOX PROTEIN N1"/>
    <property type="match status" value="1"/>
</dbReference>
<evidence type="ECO:0000256" key="3">
    <source>
        <dbReference type="ARBA" id="ARBA00023125"/>
    </source>
</evidence>
<dbReference type="InterPro" id="IPR036388">
    <property type="entry name" value="WH-like_DNA-bd_sf"/>
</dbReference>
<dbReference type="PROSITE" id="PS50039">
    <property type="entry name" value="FORK_HEAD_3"/>
    <property type="match status" value="1"/>
</dbReference>
<dbReference type="InterPro" id="IPR030456">
    <property type="entry name" value="TF_fork_head_CS_2"/>
</dbReference>
<organism evidence="9 10">
    <name type="scientific">Dictyocaulus viviparus</name>
    <name type="common">Bovine lungworm</name>
    <dbReference type="NCBI Taxonomy" id="29172"/>
    <lineage>
        <taxon>Eukaryota</taxon>
        <taxon>Metazoa</taxon>
        <taxon>Ecdysozoa</taxon>
        <taxon>Nematoda</taxon>
        <taxon>Chromadorea</taxon>
        <taxon>Rhabditida</taxon>
        <taxon>Rhabditina</taxon>
        <taxon>Rhabditomorpha</taxon>
        <taxon>Strongyloidea</taxon>
        <taxon>Metastrongylidae</taxon>
        <taxon>Dictyocaulus</taxon>
    </lineage>
</organism>
<keyword evidence="1" id="KW-0217">Developmental protein</keyword>
<dbReference type="PANTHER" id="PTHR46721:SF3">
    <property type="entry name" value="FORKHEAD BOX N1"/>
    <property type="match status" value="1"/>
</dbReference>
<keyword evidence="2" id="KW-0805">Transcription regulation</keyword>
<dbReference type="SMART" id="SM00339">
    <property type="entry name" value="FH"/>
    <property type="match status" value="1"/>
</dbReference>
<evidence type="ECO:0000256" key="5">
    <source>
        <dbReference type="ARBA" id="ARBA00023242"/>
    </source>
</evidence>
<keyword evidence="4" id="KW-0804">Transcription</keyword>
<feature type="compositionally biased region" description="Polar residues" evidence="7">
    <location>
        <begin position="429"/>
        <end position="438"/>
    </location>
</feature>
<protein>
    <submittedName>
        <fullName evidence="9">Fork head domain protein</fullName>
    </submittedName>
</protein>
<keyword evidence="3 6" id="KW-0238">DNA-binding</keyword>
<dbReference type="AlphaFoldDB" id="A0A0D8XXJ7"/>
<dbReference type="Proteomes" id="UP000053766">
    <property type="component" value="Unassembled WGS sequence"/>
</dbReference>
<keyword evidence="10" id="KW-1185">Reference proteome</keyword>
<keyword evidence="5 6" id="KW-0539">Nucleus</keyword>
<dbReference type="InterPro" id="IPR036390">
    <property type="entry name" value="WH_DNA-bd_sf"/>
</dbReference>
<feature type="DNA-binding region" description="Fork-head" evidence="6">
    <location>
        <begin position="231"/>
        <end position="331"/>
    </location>
</feature>
<dbReference type="PRINTS" id="PR00053">
    <property type="entry name" value="FORKHEAD"/>
</dbReference>
<evidence type="ECO:0000256" key="4">
    <source>
        <dbReference type="ARBA" id="ARBA00023163"/>
    </source>
</evidence>
<reference evidence="10" key="2">
    <citation type="journal article" date="2016" name="Sci. Rep.">
        <title>Dictyocaulus viviparus genome, variome and transcriptome elucidate lungworm biology and support future intervention.</title>
        <authorList>
            <person name="McNulty S.N."/>
            <person name="Strube C."/>
            <person name="Rosa B.A."/>
            <person name="Martin J.C."/>
            <person name="Tyagi R."/>
            <person name="Choi Y.J."/>
            <person name="Wang Q."/>
            <person name="Hallsworth Pepin K."/>
            <person name="Zhang X."/>
            <person name="Ozersky P."/>
            <person name="Wilson R.K."/>
            <person name="Sternberg P.W."/>
            <person name="Gasser R.B."/>
            <person name="Mitreva M."/>
        </authorList>
    </citation>
    <scope>NUCLEOTIDE SEQUENCE [LARGE SCALE GENOMIC DNA]</scope>
    <source>
        <strain evidence="10">HannoverDv2000</strain>
    </source>
</reference>
<accession>A0A0D8XXJ7</accession>
<feature type="region of interest" description="Disordered" evidence="7">
    <location>
        <begin position="415"/>
        <end position="438"/>
    </location>
</feature>
<evidence type="ECO:0000256" key="6">
    <source>
        <dbReference type="PROSITE-ProRule" id="PRU00089"/>
    </source>
</evidence>
<dbReference type="InterPro" id="IPR049624">
    <property type="entry name" value="FOXN1_4"/>
</dbReference>
<evidence type="ECO:0000259" key="8">
    <source>
        <dbReference type="PROSITE" id="PS50039"/>
    </source>
</evidence>
<dbReference type="OrthoDB" id="10070006at2759"/>
<evidence type="ECO:0000256" key="7">
    <source>
        <dbReference type="SAM" id="MobiDB-lite"/>
    </source>
</evidence>
<proteinExistence type="predicted"/>